<gene>
    <name evidence="3" type="ORF">BS47DRAFT_1369990</name>
</gene>
<organism evidence="3 4">
    <name type="scientific">Hydnum rufescens UP504</name>
    <dbReference type="NCBI Taxonomy" id="1448309"/>
    <lineage>
        <taxon>Eukaryota</taxon>
        <taxon>Fungi</taxon>
        <taxon>Dikarya</taxon>
        <taxon>Basidiomycota</taxon>
        <taxon>Agaricomycotina</taxon>
        <taxon>Agaricomycetes</taxon>
        <taxon>Cantharellales</taxon>
        <taxon>Hydnaceae</taxon>
        <taxon>Hydnum</taxon>
    </lineage>
</organism>
<protein>
    <submittedName>
        <fullName evidence="3">Uncharacterized protein</fullName>
    </submittedName>
</protein>
<comment type="caution">
    <text evidence="3">The sequence shown here is derived from an EMBL/GenBank/DDBJ whole genome shotgun (WGS) entry which is preliminary data.</text>
</comment>
<sequence length="160" mass="18379">MPSLTKYATLGEELDDAKSVLQETNEELETLRAGLIESLEDANATLKLAVEQLDHERQRAMQERSEVEQKSLKNEKSACYDNWVGSEENDLEALTEELAPYATQLDAHVQEVEDRKQKFKRNVQGRRNPRWHCDADQIKDQHCGSEGEHKEPEIESATRE</sequence>
<feature type="compositionally biased region" description="Basic residues" evidence="2">
    <location>
        <begin position="119"/>
        <end position="130"/>
    </location>
</feature>
<evidence type="ECO:0000313" key="4">
    <source>
        <dbReference type="Proteomes" id="UP000886523"/>
    </source>
</evidence>
<proteinExistence type="predicted"/>
<evidence type="ECO:0000256" key="1">
    <source>
        <dbReference type="SAM" id="Coils"/>
    </source>
</evidence>
<accession>A0A9P6DL80</accession>
<dbReference type="AlphaFoldDB" id="A0A9P6DL80"/>
<evidence type="ECO:0000256" key="2">
    <source>
        <dbReference type="SAM" id="MobiDB-lite"/>
    </source>
</evidence>
<dbReference type="EMBL" id="MU129581">
    <property type="protein sequence ID" value="KAF9502823.1"/>
    <property type="molecule type" value="Genomic_DNA"/>
</dbReference>
<dbReference type="Proteomes" id="UP000886523">
    <property type="component" value="Unassembled WGS sequence"/>
</dbReference>
<feature type="coiled-coil region" evidence="1">
    <location>
        <begin position="7"/>
        <end position="70"/>
    </location>
</feature>
<evidence type="ECO:0000313" key="3">
    <source>
        <dbReference type="EMBL" id="KAF9502823.1"/>
    </source>
</evidence>
<reference evidence="3" key="1">
    <citation type="journal article" date="2020" name="Nat. Commun.">
        <title>Large-scale genome sequencing of mycorrhizal fungi provides insights into the early evolution of symbiotic traits.</title>
        <authorList>
            <person name="Miyauchi S."/>
            <person name="Kiss E."/>
            <person name="Kuo A."/>
            <person name="Drula E."/>
            <person name="Kohler A."/>
            <person name="Sanchez-Garcia M."/>
            <person name="Morin E."/>
            <person name="Andreopoulos B."/>
            <person name="Barry K.W."/>
            <person name="Bonito G."/>
            <person name="Buee M."/>
            <person name="Carver A."/>
            <person name="Chen C."/>
            <person name="Cichocki N."/>
            <person name="Clum A."/>
            <person name="Culley D."/>
            <person name="Crous P.W."/>
            <person name="Fauchery L."/>
            <person name="Girlanda M."/>
            <person name="Hayes R.D."/>
            <person name="Keri Z."/>
            <person name="LaButti K."/>
            <person name="Lipzen A."/>
            <person name="Lombard V."/>
            <person name="Magnuson J."/>
            <person name="Maillard F."/>
            <person name="Murat C."/>
            <person name="Nolan M."/>
            <person name="Ohm R.A."/>
            <person name="Pangilinan J."/>
            <person name="Pereira M.F."/>
            <person name="Perotto S."/>
            <person name="Peter M."/>
            <person name="Pfister S."/>
            <person name="Riley R."/>
            <person name="Sitrit Y."/>
            <person name="Stielow J.B."/>
            <person name="Szollosi G."/>
            <person name="Zifcakova L."/>
            <person name="Stursova M."/>
            <person name="Spatafora J.W."/>
            <person name="Tedersoo L."/>
            <person name="Vaario L.M."/>
            <person name="Yamada A."/>
            <person name="Yan M."/>
            <person name="Wang P."/>
            <person name="Xu J."/>
            <person name="Bruns T."/>
            <person name="Baldrian P."/>
            <person name="Vilgalys R."/>
            <person name="Dunand C."/>
            <person name="Henrissat B."/>
            <person name="Grigoriev I.V."/>
            <person name="Hibbett D."/>
            <person name="Nagy L.G."/>
            <person name="Martin F.M."/>
        </authorList>
    </citation>
    <scope>NUCLEOTIDE SEQUENCE</scope>
    <source>
        <strain evidence="3">UP504</strain>
    </source>
</reference>
<feature type="compositionally biased region" description="Basic and acidic residues" evidence="2">
    <location>
        <begin position="131"/>
        <end position="160"/>
    </location>
</feature>
<dbReference type="OrthoDB" id="10255000at2759"/>
<feature type="region of interest" description="Disordered" evidence="2">
    <location>
        <begin position="119"/>
        <end position="160"/>
    </location>
</feature>
<name>A0A9P6DL80_9AGAM</name>
<keyword evidence="1" id="KW-0175">Coiled coil</keyword>
<keyword evidence="4" id="KW-1185">Reference proteome</keyword>